<reference evidence="1" key="1">
    <citation type="submission" date="2024-05" db="EMBL/GenBank/DDBJ databases">
        <authorList>
            <person name="Kim S."/>
            <person name="Heo J."/>
            <person name="Choi H."/>
            <person name="Choi Y."/>
            <person name="Kwon S.-W."/>
            <person name="Kim Y."/>
        </authorList>
    </citation>
    <scope>NUCLEOTIDE SEQUENCE</scope>
    <source>
        <strain evidence="1">KACC 23698</strain>
    </source>
</reference>
<gene>
    <name evidence="1" type="ORF">ABEG18_21905</name>
</gene>
<dbReference type="EMBL" id="CP157484">
    <property type="protein sequence ID" value="XBO38330.1"/>
    <property type="molecule type" value="Genomic_DNA"/>
</dbReference>
<organism evidence="1">
    <name type="scientific">Alsobacter sp. KACC 23698</name>
    <dbReference type="NCBI Taxonomy" id="3149229"/>
    <lineage>
        <taxon>Bacteria</taxon>
        <taxon>Pseudomonadati</taxon>
        <taxon>Pseudomonadota</taxon>
        <taxon>Alphaproteobacteria</taxon>
        <taxon>Hyphomicrobiales</taxon>
        <taxon>Alsobacteraceae</taxon>
        <taxon>Alsobacter</taxon>
    </lineage>
</organism>
<dbReference type="AlphaFoldDB" id="A0AAU7JDW9"/>
<dbReference type="SUPFAM" id="SSF54909">
    <property type="entry name" value="Dimeric alpha+beta barrel"/>
    <property type="match status" value="1"/>
</dbReference>
<protein>
    <submittedName>
        <fullName evidence="1">Uncharacterized protein</fullName>
    </submittedName>
</protein>
<name>A0AAU7JDW9_9HYPH</name>
<sequence>MLAGEGAVLIWNDITPEGRDDFYAWHLAEHMPERVGIPGFRRGRRYIRDDDRTAPEFFTLYETDTPQVLVGDDYQRRLNAPTPWTKRATQGFRNTSRALTRVRASFGPGQGGSLATLRFDLAPERRAEAERILAEEALPRLAASPRLTGLHLCLTDDAASGERTAESRDRTDILAAPERAILVEGCGPQEVRAAADALLRVPGVEIRGEPDIGVYRLEYCRLKTPWTAG</sequence>
<dbReference type="InterPro" id="IPR011008">
    <property type="entry name" value="Dimeric_a/b-barrel"/>
</dbReference>
<accession>A0AAU7JDW9</accession>
<dbReference type="RefSeq" id="WP_406855169.1">
    <property type="nucleotide sequence ID" value="NZ_CP157484.1"/>
</dbReference>
<proteinExistence type="predicted"/>
<evidence type="ECO:0000313" key="1">
    <source>
        <dbReference type="EMBL" id="XBO38330.1"/>
    </source>
</evidence>